<dbReference type="CDD" id="cd07989">
    <property type="entry name" value="LPLAT_AGPAT-like"/>
    <property type="match status" value="1"/>
</dbReference>
<dbReference type="SUPFAM" id="SSF69593">
    <property type="entry name" value="Glycerol-3-phosphate (1)-acyltransferase"/>
    <property type="match status" value="1"/>
</dbReference>
<reference evidence="5 6" key="1">
    <citation type="submission" date="2014-04" db="EMBL/GenBank/DDBJ databases">
        <title>Genome assembly of Hyalangium minutum DSM 14724.</title>
        <authorList>
            <person name="Sharma G."/>
            <person name="Subramanian S."/>
        </authorList>
    </citation>
    <scope>NUCLEOTIDE SEQUENCE [LARGE SCALE GENOMIC DNA]</scope>
    <source>
        <strain evidence="5 6">DSM 14724</strain>
    </source>
</reference>
<evidence type="ECO:0000256" key="2">
    <source>
        <dbReference type="ARBA" id="ARBA00022679"/>
    </source>
</evidence>
<comment type="caution">
    <text evidence="5">The sequence shown here is derived from an EMBL/GenBank/DDBJ whole genome shotgun (WGS) entry which is preliminary data.</text>
</comment>
<evidence type="ECO:0000313" key="6">
    <source>
        <dbReference type="Proteomes" id="UP000028725"/>
    </source>
</evidence>
<dbReference type="InterPro" id="IPR002123">
    <property type="entry name" value="Plipid/glycerol_acylTrfase"/>
</dbReference>
<evidence type="ECO:0000256" key="3">
    <source>
        <dbReference type="ARBA" id="ARBA00023315"/>
    </source>
</evidence>
<keyword evidence="2 5" id="KW-0808">Transferase</keyword>
<evidence type="ECO:0000313" key="5">
    <source>
        <dbReference type="EMBL" id="KFE70521.1"/>
    </source>
</evidence>
<dbReference type="PANTHER" id="PTHR10434">
    <property type="entry name" value="1-ACYL-SN-GLYCEROL-3-PHOSPHATE ACYLTRANSFERASE"/>
    <property type="match status" value="1"/>
</dbReference>
<dbReference type="EMBL" id="JMCB01000003">
    <property type="protein sequence ID" value="KFE70521.1"/>
    <property type="molecule type" value="Genomic_DNA"/>
</dbReference>
<dbReference type="AlphaFoldDB" id="A0A085WS58"/>
<evidence type="ECO:0000259" key="4">
    <source>
        <dbReference type="SMART" id="SM00563"/>
    </source>
</evidence>
<gene>
    <name evidence="5" type="ORF">DB31_5563</name>
</gene>
<dbReference type="GO" id="GO:0003841">
    <property type="term" value="F:1-acylglycerol-3-phosphate O-acyltransferase activity"/>
    <property type="evidence" value="ECO:0007669"/>
    <property type="project" value="TreeGrafter"/>
</dbReference>
<name>A0A085WS58_9BACT</name>
<proteinExistence type="predicted"/>
<dbReference type="GO" id="GO:0006654">
    <property type="term" value="P:phosphatidic acid biosynthetic process"/>
    <property type="evidence" value="ECO:0007669"/>
    <property type="project" value="TreeGrafter"/>
</dbReference>
<dbReference type="Pfam" id="PF01553">
    <property type="entry name" value="Acyltransferase"/>
    <property type="match status" value="1"/>
</dbReference>
<feature type="domain" description="Phospholipid/glycerol acyltransferase" evidence="4">
    <location>
        <begin position="62"/>
        <end position="175"/>
    </location>
</feature>
<dbReference type="PATRIC" id="fig|394096.3.peg.2043"/>
<dbReference type="STRING" id="394096.DB31_5563"/>
<sequence length="244" mass="26715">MSLVGFFIQLALAVVTWPFDRRKVITGRCFRLVAVVSSKLTPYWDFAVHGPVPERMRKPNRTVVVSNHESNADPFLISFLPWEMKWLGKASLFKIPAVGWSMWLAGDIPVTRGDQGSAKGAMAQCAKWLAKGMPVMIFPEGTRSKTEELLPFKDGAFRLAIETGSDVLPIAVSGTRKALPKHSWRFARSRALVTVGTPISTQGMTLADVERLKGLAREQILALRASLVPLSSAGQGEKEGARAA</sequence>
<protein>
    <submittedName>
        <fullName evidence="5">1-acyl-sn-glycerol-3-phosphate acyltransferase</fullName>
    </submittedName>
</protein>
<organism evidence="5 6">
    <name type="scientific">Hyalangium minutum</name>
    <dbReference type="NCBI Taxonomy" id="394096"/>
    <lineage>
        <taxon>Bacteria</taxon>
        <taxon>Pseudomonadati</taxon>
        <taxon>Myxococcota</taxon>
        <taxon>Myxococcia</taxon>
        <taxon>Myxococcales</taxon>
        <taxon>Cystobacterineae</taxon>
        <taxon>Archangiaceae</taxon>
        <taxon>Hyalangium</taxon>
    </lineage>
</organism>
<keyword evidence="6" id="KW-1185">Reference proteome</keyword>
<evidence type="ECO:0000256" key="1">
    <source>
        <dbReference type="ARBA" id="ARBA00005189"/>
    </source>
</evidence>
<dbReference type="Proteomes" id="UP000028725">
    <property type="component" value="Unassembled WGS sequence"/>
</dbReference>
<dbReference type="SMART" id="SM00563">
    <property type="entry name" value="PlsC"/>
    <property type="match status" value="1"/>
</dbReference>
<accession>A0A085WS58</accession>
<dbReference type="PANTHER" id="PTHR10434:SF11">
    <property type="entry name" value="1-ACYL-SN-GLYCEROL-3-PHOSPHATE ACYLTRANSFERASE"/>
    <property type="match status" value="1"/>
</dbReference>
<comment type="pathway">
    <text evidence="1">Lipid metabolism.</text>
</comment>
<keyword evidence="3 5" id="KW-0012">Acyltransferase</keyword>